<dbReference type="GO" id="GO:0005615">
    <property type="term" value="C:extracellular space"/>
    <property type="evidence" value="ECO:0007669"/>
    <property type="project" value="TreeGrafter"/>
</dbReference>
<comment type="caution">
    <text evidence="2">The sequence shown here is derived from an EMBL/GenBank/DDBJ whole genome shotgun (WGS) entry which is preliminary data.</text>
</comment>
<name>A0AAU9I984_9CILI</name>
<dbReference type="PANTHER" id="PTHR10504:SF131">
    <property type="entry name" value="BPI2 DOMAIN-CONTAINING PROTEIN"/>
    <property type="match status" value="1"/>
</dbReference>
<dbReference type="Gene3D" id="3.15.20.10">
    <property type="entry name" value="Bactericidal permeability-increasing protein, domain 2"/>
    <property type="match status" value="1"/>
</dbReference>
<evidence type="ECO:0000313" key="3">
    <source>
        <dbReference type="Proteomes" id="UP001162131"/>
    </source>
</evidence>
<accession>A0AAU9I984</accession>
<dbReference type="AlphaFoldDB" id="A0AAU9I984"/>
<proteinExistence type="predicted"/>
<evidence type="ECO:0000256" key="1">
    <source>
        <dbReference type="SAM" id="SignalP"/>
    </source>
</evidence>
<dbReference type="PANTHER" id="PTHR10504">
    <property type="entry name" value="BACTERICIDAL PERMEABILITY-INCREASING BPI PROTEIN-RELATED"/>
    <property type="match status" value="1"/>
</dbReference>
<dbReference type="EMBL" id="CAJZBQ010000001">
    <property type="protein sequence ID" value="CAG9309996.1"/>
    <property type="molecule type" value="Genomic_DNA"/>
</dbReference>
<feature type="signal peptide" evidence="1">
    <location>
        <begin position="1"/>
        <end position="15"/>
    </location>
</feature>
<gene>
    <name evidence="2" type="ORF">BSTOLATCC_MIC210</name>
</gene>
<dbReference type="InterPro" id="IPR017943">
    <property type="entry name" value="Bactericidal_perm-incr_a/b_dom"/>
</dbReference>
<reference evidence="2" key="1">
    <citation type="submission" date="2021-09" db="EMBL/GenBank/DDBJ databases">
        <authorList>
            <consortium name="AG Swart"/>
            <person name="Singh M."/>
            <person name="Singh A."/>
            <person name="Seah K."/>
            <person name="Emmerich C."/>
        </authorList>
    </citation>
    <scope>NUCLEOTIDE SEQUENCE</scope>
    <source>
        <strain evidence="2">ATCC30299</strain>
    </source>
</reference>
<dbReference type="Gene3D" id="3.15.10.10">
    <property type="entry name" value="Bactericidal permeability-increasing protein, domain 1"/>
    <property type="match status" value="1"/>
</dbReference>
<protein>
    <recommendedName>
        <fullName evidence="4">Lipid-binding serum glycoprotein C-terminal domain-containing protein</fullName>
    </recommendedName>
</protein>
<evidence type="ECO:0000313" key="2">
    <source>
        <dbReference type="EMBL" id="CAG9309996.1"/>
    </source>
</evidence>
<dbReference type="InterPro" id="IPR032942">
    <property type="entry name" value="BPI/LBP/Plunc"/>
</dbReference>
<organism evidence="2 3">
    <name type="scientific">Blepharisma stoltei</name>
    <dbReference type="NCBI Taxonomy" id="1481888"/>
    <lineage>
        <taxon>Eukaryota</taxon>
        <taxon>Sar</taxon>
        <taxon>Alveolata</taxon>
        <taxon>Ciliophora</taxon>
        <taxon>Postciliodesmatophora</taxon>
        <taxon>Heterotrichea</taxon>
        <taxon>Heterotrichida</taxon>
        <taxon>Blepharismidae</taxon>
        <taxon>Blepharisma</taxon>
    </lineage>
</organism>
<feature type="chain" id="PRO_5043605713" description="Lipid-binding serum glycoprotein C-terminal domain-containing protein" evidence="1">
    <location>
        <begin position="16"/>
        <end position="477"/>
    </location>
</feature>
<dbReference type="Proteomes" id="UP001162131">
    <property type="component" value="Unassembled WGS sequence"/>
</dbReference>
<dbReference type="GO" id="GO:0008289">
    <property type="term" value="F:lipid binding"/>
    <property type="evidence" value="ECO:0007669"/>
    <property type="project" value="InterPro"/>
</dbReference>
<dbReference type="SUPFAM" id="SSF55394">
    <property type="entry name" value="Bactericidal permeability-increasing protein, BPI"/>
    <property type="match status" value="2"/>
</dbReference>
<evidence type="ECO:0008006" key="4">
    <source>
        <dbReference type="Google" id="ProtNLM"/>
    </source>
</evidence>
<sequence>MIIFCCLLAFALSDSDQNSLNLAFRQDKAQEIFDIIVHFSEGYFKNYDLGNYSIPISYSGFKGSVALTNITIADLSLDLDKSGITFGTPNQIKTIFENINLLLSFKYHLKVSFIDKSGSGSLDVYDTSLNTDISIYKKGVPGIPAILLDFFKLSIGSVKLKTDLSNVLNNLIQKAIEEEIPLIEKQTYELAQNYTTLANEELAKISYEYSFENYGVSIDYYLAKNTSVLDNYFCTALTGKVFNESTGEPFIPFFPSELPDVSDVQLPYQLFLSDYLISSLIIGFWPSWNYSLNTLPPSFPIKLTTDGLAFLIPNFKETYGKGKSVHISFAPATSSSKQDFSLFPSYFTDKNINFNATVQVDFLVEDIKNQWVDALIMNLPLFTVFQSWVKNDEASITVQNFDIRNIEVINSEVGTIDINNLEKALSTIINIYLPIFNNDYSDFNITFPEFKYFKISQDFFAVHQGYLEADADLEINL</sequence>
<keyword evidence="1" id="KW-0732">Signal</keyword>
<keyword evidence="3" id="KW-1185">Reference proteome</keyword>